<name>A0A9Q0B8H8_9PEZI</name>
<evidence type="ECO:0000313" key="1">
    <source>
        <dbReference type="EMBL" id="KAI3559385.1"/>
    </source>
</evidence>
<evidence type="ECO:0008006" key="3">
    <source>
        <dbReference type="Google" id="ProtNLM"/>
    </source>
</evidence>
<dbReference type="Proteomes" id="UP001056436">
    <property type="component" value="Unassembled WGS sequence"/>
</dbReference>
<dbReference type="Gene3D" id="3.30.160.60">
    <property type="entry name" value="Classic Zinc Finger"/>
    <property type="match status" value="1"/>
</dbReference>
<proteinExistence type="predicted"/>
<reference evidence="1" key="1">
    <citation type="submission" date="2019-01" db="EMBL/GenBank/DDBJ databases">
        <title>Colletotrichum abscissum LGMF1257.</title>
        <authorList>
            <person name="Baroncelli R."/>
        </authorList>
    </citation>
    <scope>NUCLEOTIDE SEQUENCE</scope>
    <source>
        <strain evidence="1">Ca142</strain>
    </source>
</reference>
<organism evidence="1 2">
    <name type="scientific">Colletotrichum abscissum</name>
    <dbReference type="NCBI Taxonomy" id="1671311"/>
    <lineage>
        <taxon>Eukaryota</taxon>
        <taxon>Fungi</taxon>
        <taxon>Dikarya</taxon>
        <taxon>Ascomycota</taxon>
        <taxon>Pezizomycotina</taxon>
        <taxon>Sordariomycetes</taxon>
        <taxon>Hypocreomycetidae</taxon>
        <taxon>Glomerellales</taxon>
        <taxon>Glomerellaceae</taxon>
        <taxon>Colletotrichum</taxon>
        <taxon>Colletotrichum acutatum species complex</taxon>
    </lineage>
</organism>
<dbReference type="EMBL" id="SDAQ01000001">
    <property type="protein sequence ID" value="KAI3559385.1"/>
    <property type="molecule type" value="Genomic_DNA"/>
</dbReference>
<comment type="caution">
    <text evidence="1">The sequence shown here is derived from an EMBL/GenBank/DDBJ whole genome shotgun (WGS) entry which is preliminary data.</text>
</comment>
<evidence type="ECO:0000313" key="2">
    <source>
        <dbReference type="Proteomes" id="UP001056436"/>
    </source>
</evidence>
<dbReference type="AlphaFoldDB" id="A0A9Q0B8H8"/>
<accession>A0A9Q0B8H8</accession>
<sequence>MSAKTTAPKASTFQCDHPECGGKPFANQSNVNRHKLAVHGEKTLLPCGKPYTNRSDNIQRHQKTCDGCKGASQTPPASTYDGLATLTAFDPTIQVTEPQQAGIPQSNHVPIYQPTSQHYYQQDHQQPLEGFQQTFQNVYQQSFSQDCQQPLGGYQQSYGYDNQHSYSHGYEQNYQWSSQ</sequence>
<protein>
    <recommendedName>
        <fullName evidence="3">C2H2-type domain-containing protein</fullName>
    </recommendedName>
</protein>
<keyword evidence="2" id="KW-1185">Reference proteome</keyword>
<gene>
    <name evidence="1" type="ORF">CABS02_00360</name>
</gene>